<dbReference type="GO" id="GO:0016209">
    <property type="term" value="F:antioxidant activity"/>
    <property type="evidence" value="ECO:0007669"/>
    <property type="project" value="InterPro"/>
</dbReference>
<keyword evidence="10" id="KW-1185">Reference proteome</keyword>
<dbReference type="GO" id="GO:0016491">
    <property type="term" value="F:oxidoreductase activity"/>
    <property type="evidence" value="ECO:0007669"/>
    <property type="project" value="InterPro"/>
</dbReference>
<evidence type="ECO:0000313" key="7">
    <source>
        <dbReference type="EMBL" id="TCV86036.1"/>
    </source>
</evidence>
<dbReference type="InterPro" id="IPR013766">
    <property type="entry name" value="Thioredoxin_domain"/>
</dbReference>
<keyword evidence="5" id="KW-0732">Signal</keyword>
<feature type="signal peptide" evidence="5">
    <location>
        <begin position="1"/>
        <end position="25"/>
    </location>
</feature>
<evidence type="ECO:0000313" key="8">
    <source>
        <dbReference type="EMBL" id="TNG92831.1"/>
    </source>
</evidence>
<dbReference type="Pfam" id="PF00578">
    <property type="entry name" value="AhpC-TSA"/>
    <property type="match status" value="1"/>
</dbReference>
<evidence type="ECO:0000256" key="1">
    <source>
        <dbReference type="ARBA" id="ARBA00004196"/>
    </source>
</evidence>
<accession>A0A4R3Y2V9</accession>
<dbReference type="InterPro" id="IPR050553">
    <property type="entry name" value="Thioredoxin_ResA/DsbE_sf"/>
</dbReference>
<organism evidence="7 9">
    <name type="scientific">Testudinibacter aquarius</name>
    <dbReference type="NCBI Taxonomy" id="1524974"/>
    <lineage>
        <taxon>Bacteria</taxon>
        <taxon>Pseudomonadati</taxon>
        <taxon>Pseudomonadota</taxon>
        <taxon>Gammaproteobacteria</taxon>
        <taxon>Pasteurellales</taxon>
        <taxon>Pasteurellaceae</taxon>
        <taxon>Testudinibacter</taxon>
    </lineage>
</organism>
<keyword evidence="3" id="KW-1015">Disulfide bond</keyword>
<dbReference type="GO" id="GO:0016853">
    <property type="term" value="F:isomerase activity"/>
    <property type="evidence" value="ECO:0007669"/>
    <property type="project" value="UniProtKB-KW"/>
</dbReference>
<feature type="domain" description="Thioredoxin" evidence="6">
    <location>
        <begin position="25"/>
        <end position="159"/>
    </location>
</feature>
<comment type="caution">
    <text evidence="7">The sequence shown here is derived from an EMBL/GenBank/DDBJ whole genome shotgun (WGS) entry which is preliminary data.</text>
</comment>
<dbReference type="EMBL" id="SMCP01000007">
    <property type="protein sequence ID" value="TCV86036.1"/>
    <property type="molecule type" value="Genomic_DNA"/>
</dbReference>
<dbReference type="GO" id="GO:0017004">
    <property type="term" value="P:cytochrome complex assembly"/>
    <property type="evidence" value="ECO:0007669"/>
    <property type="project" value="UniProtKB-KW"/>
</dbReference>
<evidence type="ECO:0000313" key="9">
    <source>
        <dbReference type="Proteomes" id="UP000294619"/>
    </source>
</evidence>
<dbReference type="InterPro" id="IPR036249">
    <property type="entry name" value="Thioredoxin-like_sf"/>
</dbReference>
<evidence type="ECO:0000256" key="5">
    <source>
        <dbReference type="SAM" id="SignalP"/>
    </source>
</evidence>
<evidence type="ECO:0000256" key="4">
    <source>
        <dbReference type="ARBA" id="ARBA00023284"/>
    </source>
</evidence>
<sequence>MKSLLKTLTFSLACLLLSACEPQSATLGKPAPELATFSLNGETVKLENVIKQKPLFITFWSESCGGCIAEMLALQHLQQEQPDKLDFLAINIDGKDADTAAVAKQHGITLPVVKDQLGITAERYQVVGTPTSFLIATNGVLQQRMEGFDHERVSALFKN</sequence>
<keyword evidence="2" id="KW-0201">Cytochrome c-type biogenesis</keyword>
<keyword evidence="4" id="KW-0676">Redox-active center</keyword>
<keyword evidence="7" id="KW-0413">Isomerase</keyword>
<comment type="subcellular location">
    <subcellularLocation>
        <location evidence="1">Cell envelope</location>
    </subcellularLocation>
</comment>
<feature type="chain" id="PRO_5020312108" evidence="5">
    <location>
        <begin position="26"/>
        <end position="159"/>
    </location>
</feature>
<dbReference type="Proteomes" id="UP000294619">
    <property type="component" value="Unassembled WGS sequence"/>
</dbReference>
<dbReference type="Proteomes" id="UP000305526">
    <property type="component" value="Unassembled WGS sequence"/>
</dbReference>
<dbReference type="PANTHER" id="PTHR42852">
    <property type="entry name" value="THIOL:DISULFIDE INTERCHANGE PROTEIN DSBE"/>
    <property type="match status" value="1"/>
</dbReference>
<evidence type="ECO:0000313" key="10">
    <source>
        <dbReference type="Proteomes" id="UP000305526"/>
    </source>
</evidence>
<reference evidence="7 9" key="1">
    <citation type="submission" date="2019-03" db="EMBL/GenBank/DDBJ databases">
        <title>Genomic Encyclopedia of Type Strains, Phase IV (KMG-IV): sequencing the most valuable type-strain genomes for metagenomic binning, comparative biology and taxonomic classification.</title>
        <authorList>
            <person name="Goeker M."/>
        </authorList>
    </citation>
    <scope>NUCLEOTIDE SEQUENCE [LARGE SCALE GENOMIC DNA]</scope>
    <source>
        <strain evidence="7 9">DSM 28140</strain>
    </source>
</reference>
<dbReference type="PROSITE" id="PS51257">
    <property type="entry name" value="PROKAR_LIPOPROTEIN"/>
    <property type="match status" value="1"/>
</dbReference>
<dbReference type="CDD" id="cd02966">
    <property type="entry name" value="TlpA_like_family"/>
    <property type="match status" value="1"/>
</dbReference>
<dbReference type="PANTHER" id="PTHR42852:SF6">
    <property type="entry name" value="THIOL:DISULFIDE INTERCHANGE PROTEIN DSBE"/>
    <property type="match status" value="1"/>
</dbReference>
<dbReference type="Gene3D" id="3.40.30.10">
    <property type="entry name" value="Glutaredoxin"/>
    <property type="match status" value="1"/>
</dbReference>
<proteinExistence type="predicted"/>
<evidence type="ECO:0000259" key="6">
    <source>
        <dbReference type="PROSITE" id="PS51352"/>
    </source>
</evidence>
<evidence type="ECO:0000256" key="3">
    <source>
        <dbReference type="ARBA" id="ARBA00023157"/>
    </source>
</evidence>
<protein>
    <submittedName>
        <fullName evidence="7">Thiol-disulfide isomerase/thioredoxin</fullName>
    </submittedName>
    <submittedName>
        <fullName evidence="8">TlpA family protein disulfide reductase</fullName>
    </submittedName>
</protein>
<dbReference type="InterPro" id="IPR000866">
    <property type="entry name" value="AhpC/TSA"/>
</dbReference>
<dbReference type="EMBL" id="VDGV01000021">
    <property type="protein sequence ID" value="TNG92831.1"/>
    <property type="molecule type" value="Genomic_DNA"/>
</dbReference>
<dbReference type="SUPFAM" id="SSF52833">
    <property type="entry name" value="Thioredoxin-like"/>
    <property type="match status" value="1"/>
</dbReference>
<gene>
    <name evidence="7" type="ORF">EDC16_107107</name>
    <name evidence="8" type="ORF">FHQ21_03360</name>
</gene>
<dbReference type="GO" id="GO:0030313">
    <property type="term" value="C:cell envelope"/>
    <property type="evidence" value="ECO:0007669"/>
    <property type="project" value="UniProtKB-SubCell"/>
</dbReference>
<reference evidence="8 10" key="2">
    <citation type="submission" date="2019-05" db="EMBL/GenBank/DDBJ databases">
        <title>Pasteurellaceae isolates from reptiles.</title>
        <authorList>
            <person name="Bojesen A.M."/>
            <person name="Lund E."/>
        </authorList>
    </citation>
    <scope>NUCLEOTIDE SEQUENCE [LARGE SCALE GENOMIC DNA]</scope>
    <source>
        <strain evidence="8 10">ELNT2x</strain>
    </source>
</reference>
<name>A0A4R3Y2V9_9PAST</name>
<dbReference type="PROSITE" id="PS51352">
    <property type="entry name" value="THIOREDOXIN_2"/>
    <property type="match status" value="1"/>
</dbReference>
<evidence type="ECO:0000256" key="2">
    <source>
        <dbReference type="ARBA" id="ARBA00022748"/>
    </source>
</evidence>
<dbReference type="RefSeq" id="WP_132967468.1">
    <property type="nucleotide sequence ID" value="NZ_LEKL01000003.1"/>
</dbReference>
<dbReference type="AlphaFoldDB" id="A0A4R3Y2V9"/>